<dbReference type="InterPro" id="IPR051542">
    <property type="entry name" value="Hydrogenase_cytochrome"/>
</dbReference>
<dbReference type="Pfam" id="PF01292">
    <property type="entry name" value="Ni_hydr_CYTB"/>
    <property type="match status" value="1"/>
</dbReference>
<dbReference type="GO" id="GO:0005886">
    <property type="term" value="C:plasma membrane"/>
    <property type="evidence" value="ECO:0007669"/>
    <property type="project" value="UniProtKB-SubCell"/>
</dbReference>
<feature type="domain" description="Cytochrome b561 bacterial/Ni-hydrogenase" evidence="7">
    <location>
        <begin position="10"/>
        <end position="169"/>
    </location>
</feature>
<gene>
    <name evidence="8" type="ORF">E4184_18780</name>
</gene>
<dbReference type="PANTHER" id="PTHR30485:SF2">
    <property type="entry name" value="BLL0597 PROTEIN"/>
    <property type="match status" value="1"/>
</dbReference>
<accession>A0A6M4YDB7</accession>
<feature type="transmembrane region" description="Helical" evidence="6">
    <location>
        <begin position="42"/>
        <end position="62"/>
    </location>
</feature>
<evidence type="ECO:0000313" key="9">
    <source>
        <dbReference type="Proteomes" id="UP000501427"/>
    </source>
</evidence>
<dbReference type="GO" id="GO:0020037">
    <property type="term" value="F:heme binding"/>
    <property type="evidence" value="ECO:0007669"/>
    <property type="project" value="TreeGrafter"/>
</dbReference>
<dbReference type="Gene3D" id="1.20.950.20">
    <property type="entry name" value="Transmembrane di-heme cytochromes, Chain C"/>
    <property type="match status" value="1"/>
</dbReference>
<keyword evidence="4 6" id="KW-1133">Transmembrane helix</keyword>
<keyword evidence="2" id="KW-1003">Cell membrane</keyword>
<dbReference type="SUPFAM" id="SSF81342">
    <property type="entry name" value="Transmembrane di-heme cytochromes"/>
    <property type="match status" value="1"/>
</dbReference>
<dbReference type="InterPro" id="IPR016174">
    <property type="entry name" value="Di-haem_cyt_TM"/>
</dbReference>
<dbReference type="InterPro" id="IPR011577">
    <property type="entry name" value="Cyt_b561_bac/Ni-Hgenase"/>
</dbReference>
<dbReference type="PANTHER" id="PTHR30485">
    <property type="entry name" value="NI/FE-HYDROGENASE 1 B-TYPE CYTOCHROME SUBUNIT"/>
    <property type="match status" value="1"/>
</dbReference>
<evidence type="ECO:0000313" key="8">
    <source>
        <dbReference type="EMBL" id="QJT23258.1"/>
    </source>
</evidence>
<protein>
    <submittedName>
        <fullName evidence="8">Cytochrome B</fullName>
    </submittedName>
</protein>
<evidence type="ECO:0000256" key="6">
    <source>
        <dbReference type="SAM" id="Phobius"/>
    </source>
</evidence>
<dbReference type="Proteomes" id="UP000501427">
    <property type="component" value="Chromosome"/>
</dbReference>
<organism evidence="8 9">
    <name type="scientific">Aeromonas media</name>
    <dbReference type="NCBI Taxonomy" id="651"/>
    <lineage>
        <taxon>Bacteria</taxon>
        <taxon>Pseudomonadati</taxon>
        <taxon>Pseudomonadota</taxon>
        <taxon>Gammaproteobacteria</taxon>
        <taxon>Aeromonadales</taxon>
        <taxon>Aeromonadaceae</taxon>
        <taxon>Aeromonas</taxon>
    </lineage>
</organism>
<keyword evidence="3 6" id="KW-0812">Transmembrane</keyword>
<feature type="transmembrane region" description="Helical" evidence="6">
    <location>
        <begin position="139"/>
        <end position="157"/>
    </location>
</feature>
<dbReference type="GO" id="GO:0009055">
    <property type="term" value="F:electron transfer activity"/>
    <property type="evidence" value="ECO:0007669"/>
    <property type="project" value="InterPro"/>
</dbReference>
<dbReference type="EMBL" id="CP038441">
    <property type="protein sequence ID" value="QJT23258.1"/>
    <property type="molecule type" value="Genomic_DNA"/>
</dbReference>
<sequence length="184" mass="20954">MPSRKADPFHWDGLVRLTHWGVAAVCIGNLWLNEAGEEWHEWLGYGAMALIGLRLLWGLTLARGHARLGALIPSRDDFRQQAVALRERAPAAPGHHGSGKLAVWVLWLLVLATAGSGWFQNTETGFELGADDWHLWCTWALQAMIALHLCAIVYTSWRQRSNLVTRMLPRRWRRVPERQQEPHS</sequence>
<feature type="transmembrane region" description="Helical" evidence="6">
    <location>
        <begin position="101"/>
        <end position="119"/>
    </location>
</feature>
<comment type="subcellular location">
    <subcellularLocation>
        <location evidence="1">Cell membrane</location>
        <topology evidence="1">Multi-pass membrane protein</topology>
    </subcellularLocation>
</comment>
<evidence type="ECO:0000259" key="7">
    <source>
        <dbReference type="Pfam" id="PF01292"/>
    </source>
</evidence>
<evidence type="ECO:0000256" key="4">
    <source>
        <dbReference type="ARBA" id="ARBA00022989"/>
    </source>
</evidence>
<dbReference type="RefSeq" id="WP_171276834.1">
    <property type="nucleotide sequence ID" value="NZ_CAWPJG010000001.1"/>
</dbReference>
<evidence type="ECO:0000256" key="5">
    <source>
        <dbReference type="ARBA" id="ARBA00023136"/>
    </source>
</evidence>
<dbReference type="AlphaFoldDB" id="A0A6M4YDB7"/>
<proteinExistence type="predicted"/>
<keyword evidence="5 6" id="KW-0472">Membrane</keyword>
<name>A0A6M4YDB7_AERME</name>
<reference evidence="8 9" key="1">
    <citation type="submission" date="2019-03" db="EMBL/GenBank/DDBJ databases">
        <title>Novel transposon Tn6433 accelerates the dissemination of tet(E) in Aeromonas from aerobic biofilm under oxytetracycline stress.</title>
        <authorList>
            <person name="Shi Y."/>
            <person name="Tian Z."/>
            <person name="Zhang Y."/>
            <person name="Zhang H."/>
            <person name="Yang M."/>
        </authorList>
    </citation>
    <scope>NUCLEOTIDE SEQUENCE [LARGE SCALE GENOMIC DNA]</scope>
    <source>
        <strain evidence="8 9">T0.1-19</strain>
    </source>
</reference>
<evidence type="ECO:0000256" key="2">
    <source>
        <dbReference type="ARBA" id="ARBA00022475"/>
    </source>
</evidence>
<evidence type="ECO:0000256" key="1">
    <source>
        <dbReference type="ARBA" id="ARBA00004651"/>
    </source>
</evidence>
<dbReference type="GO" id="GO:0022904">
    <property type="term" value="P:respiratory electron transport chain"/>
    <property type="evidence" value="ECO:0007669"/>
    <property type="project" value="InterPro"/>
</dbReference>
<evidence type="ECO:0000256" key="3">
    <source>
        <dbReference type="ARBA" id="ARBA00022692"/>
    </source>
</evidence>